<organism evidence="1 2">
    <name type="scientific">Coniosporium apollinis (strain CBS 100218)</name>
    <name type="common">Rock-inhabiting black yeast</name>
    <dbReference type="NCBI Taxonomy" id="1168221"/>
    <lineage>
        <taxon>Eukaryota</taxon>
        <taxon>Fungi</taxon>
        <taxon>Dikarya</taxon>
        <taxon>Ascomycota</taxon>
        <taxon>Pezizomycotina</taxon>
        <taxon>Dothideomycetes</taxon>
        <taxon>Dothideomycetes incertae sedis</taxon>
        <taxon>Coniosporium</taxon>
    </lineage>
</organism>
<accession>R7Z466</accession>
<protein>
    <submittedName>
        <fullName evidence="1">Uncharacterized protein</fullName>
    </submittedName>
</protein>
<gene>
    <name evidence="1" type="ORF">W97_07964</name>
</gene>
<reference evidence="2" key="1">
    <citation type="submission" date="2012-06" db="EMBL/GenBank/DDBJ databases">
        <title>The genome sequence of Coniosporium apollinis CBS 100218.</title>
        <authorList>
            <consortium name="The Broad Institute Genome Sequencing Platform"/>
            <person name="Cuomo C."/>
            <person name="Gorbushina A."/>
            <person name="Noack S."/>
            <person name="Walker B."/>
            <person name="Young S.K."/>
            <person name="Zeng Q."/>
            <person name="Gargeya S."/>
            <person name="Fitzgerald M."/>
            <person name="Haas B."/>
            <person name="Abouelleil A."/>
            <person name="Alvarado L."/>
            <person name="Arachchi H.M."/>
            <person name="Berlin A.M."/>
            <person name="Chapman S.B."/>
            <person name="Goldberg J."/>
            <person name="Griggs A."/>
            <person name="Gujja S."/>
            <person name="Hansen M."/>
            <person name="Howarth C."/>
            <person name="Imamovic A."/>
            <person name="Larimer J."/>
            <person name="McCowan C."/>
            <person name="Montmayeur A."/>
            <person name="Murphy C."/>
            <person name="Neiman D."/>
            <person name="Pearson M."/>
            <person name="Priest M."/>
            <person name="Roberts A."/>
            <person name="Saif S."/>
            <person name="Shea T."/>
            <person name="Sisk P."/>
            <person name="Sykes S."/>
            <person name="Wortman J."/>
            <person name="Nusbaum C."/>
            <person name="Birren B."/>
        </authorList>
    </citation>
    <scope>NUCLEOTIDE SEQUENCE [LARGE SCALE GENOMIC DNA]</scope>
    <source>
        <strain evidence="2">CBS 100218</strain>
    </source>
</reference>
<name>R7Z466_CONA1</name>
<dbReference type="EMBL" id="JH767600">
    <property type="protein sequence ID" value="EON68706.1"/>
    <property type="molecule type" value="Genomic_DNA"/>
</dbReference>
<evidence type="ECO:0000313" key="2">
    <source>
        <dbReference type="Proteomes" id="UP000016924"/>
    </source>
</evidence>
<dbReference type="Proteomes" id="UP000016924">
    <property type="component" value="Unassembled WGS sequence"/>
</dbReference>
<keyword evidence="2" id="KW-1185">Reference proteome</keyword>
<dbReference type="HOGENOM" id="CLU_1586386_0_0_1"/>
<proteinExistence type="predicted"/>
<dbReference type="GeneID" id="19905275"/>
<dbReference type="RefSeq" id="XP_007784023.1">
    <property type="nucleotide sequence ID" value="XM_007785833.1"/>
</dbReference>
<sequence length="168" mass="19687">MFLNRCIHEELTYTLYTTVTFRFTEPGDVARFCSMIGPRNCSSLRKIQLAFSVTCYIGCFGPWAIPEILLTGHIHPMNNKPRLLKECGKYKKYRDIPKILRALPLTEVTVWTTAATKTKHCTPFYVDYRWIFKLVAVELPSVKNIYIATPMWQRELDEVSDMPWERLM</sequence>
<dbReference type="AlphaFoldDB" id="R7Z466"/>
<evidence type="ECO:0000313" key="1">
    <source>
        <dbReference type="EMBL" id="EON68706.1"/>
    </source>
</evidence>